<dbReference type="RefSeq" id="XP_024508590.1">
    <property type="nucleotide sequence ID" value="XM_024642861.1"/>
</dbReference>
<reference evidence="6 7" key="1">
    <citation type="submission" date="2014-09" db="EMBL/GenBank/DDBJ databases">
        <authorList>
            <person name="Martin A.A."/>
        </authorList>
    </citation>
    <scope>NUCLEOTIDE SEQUENCE</scope>
    <source>
        <strain evidence="7">ED321</strain>
        <strain evidence="6">ED321 Heterogonic</strain>
    </source>
</reference>
<dbReference type="WBParaSite" id="SRAE_2000403900.1">
    <property type="protein sequence ID" value="SRAE_2000403900.1"/>
    <property type="gene ID" value="WBGene00264267"/>
</dbReference>
<evidence type="ECO:0000313" key="6">
    <source>
        <dbReference type="EMBL" id="CEF69390.1"/>
    </source>
</evidence>
<dbReference type="PROSITE" id="PS01358">
    <property type="entry name" value="ZF_RANBP2_1"/>
    <property type="match status" value="2"/>
</dbReference>
<evidence type="ECO:0000313" key="8">
    <source>
        <dbReference type="WBParaSite" id="SRAE_2000403900.1"/>
    </source>
</evidence>
<dbReference type="InterPro" id="IPR036443">
    <property type="entry name" value="Znf_RanBP2_sf"/>
</dbReference>
<dbReference type="GO" id="GO:0008270">
    <property type="term" value="F:zinc ion binding"/>
    <property type="evidence" value="ECO:0007669"/>
    <property type="project" value="UniProtKB-KW"/>
</dbReference>
<evidence type="ECO:0000313" key="7">
    <source>
        <dbReference type="Proteomes" id="UP000035682"/>
    </source>
</evidence>
<protein>
    <submittedName>
        <fullName evidence="6 8">Zinc finger, RanBP2-type domain-containing protein</fullName>
    </submittedName>
</protein>
<dbReference type="AlphaFoldDB" id="A0A090LPD5"/>
<keyword evidence="1" id="KW-0479">Metal-binding</keyword>
<evidence type="ECO:0000256" key="3">
    <source>
        <dbReference type="ARBA" id="ARBA00022833"/>
    </source>
</evidence>
<dbReference type="PROSITE" id="PS50199">
    <property type="entry name" value="ZF_RANBP2_2"/>
    <property type="match status" value="2"/>
</dbReference>
<accession>A0A090LPD5</accession>
<dbReference type="CTD" id="36381760"/>
<dbReference type="GeneID" id="36381760"/>
<dbReference type="Gene3D" id="2.30.30.380">
    <property type="entry name" value="Zn-finger domain of Sec23/24"/>
    <property type="match status" value="1"/>
</dbReference>
<proteinExistence type="predicted"/>
<name>A0A090LPD5_STRRB</name>
<keyword evidence="7" id="KW-1185">Reference proteome</keyword>
<evidence type="ECO:0000256" key="4">
    <source>
        <dbReference type="PROSITE-ProRule" id="PRU00322"/>
    </source>
</evidence>
<gene>
    <name evidence="6 8 9" type="ORF">SRAE_2000403900</name>
</gene>
<evidence type="ECO:0000256" key="2">
    <source>
        <dbReference type="ARBA" id="ARBA00022771"/>
    </source>
</evidence>
<feature type="domain" description="RanBP2-type" evidence="5">
    <location>
        <begin position="5"/>
        <end position="36"/>
    </location>
</feature>
<dbReference type="InterPro" id="IPR001876">
    <property type="entry name" value="Znf_RanBP2"/>
</dbReference>
<dbReference type="SUPFAM" id="SSF90209">
    <property type="entry name" value="Ran binding protein zinc finger-like"/>
    <property type="match status" value="2"/>
</dbReference>
<organism evidence="6">
    <name type="scientific">Strongyloides ratti</name>
    <name type="common">Parasitic roundworm</name>
    <dbReference type="NCBI Taxonomy" id="34506"/>
    <lineage>
        <taxon>Eukaryota</taxon>
        <taxon>Metazoa</taxon>
        <taxon>Ecdysozoa</taxon>
        <taxon>Nematoda</taxon>
        <taxon>Chromadorea</taxon>
        <taxon>Rhabditida</taxon>
        <taxon>Tylenchina</taxon>
        <taxon>Panagrolaimomorpha</taxon>
        <taxon>Strongyloidoidea</taxon>
        <taxon>Strongyloididae</taxon>
        <taxon>Strongyloides</taxon>
    </lineage>
</organism>
<evidence type="ECO:0000313" key="9">
    <source>
        <dbReference type="WormBase" id="SRAE_2000403900"/>
    </source>
</evidence>
<evidence type="ECO:0000259" key="5">
    <source>
        <dbReference type="PROSITE" id="PS50199"/>
    </source>
</evidence>
<reference evidence="8" key="2">
    <citation type="submission" date="2020-12" db="UniProtKB">
        <authorList>
            <consortium name="WormBaseParasite"/>
        </authorList>
    </citation>
    <scope>IDENTIFICATION</scope>
</reference>
<feature type="domain" description="RanBP2-type" evidence="5">
    <location>
        <begin position="45"/>
        <end position="76"/>
    </location>
</feature>
<sequence length="141" mass="16013">MSEKNKNVWICQVAKCGYTNTSSTKYCDNCDARRQDDLEIKSNTKEDIKYWKCNYCNKLNKNKYNDCGKCHKLREEKSPVKVETEGKSSETEDLDKYALDFDDATSDGMSLAEKIRAMRQQADESDCSCSCSGGSCSCEEN</sequence>
<keyword evidence="2 4" id="KW-0863">Zinc-finger</keyword>
<keyword evidence="3" id="KW-0862">Zinc</keyword>
<dbReference type="EMBL" id="LN609529">
    <property type="protein sequence ID" value="CEF69390.1"/>
    <property type="molecule type" value="Genomic_DNA"/>
</dbReference>
<evidence type="ECO:0000256" key="1">
    <source>
        <dbReference type="ARBA" id="ARBA00022723"/>
    </source>
</evidence>
<dbReference type="WormBase" id="SRAE_2000403900">
    <property type="protein sequence ID" value="SRP08396"/>
    <property type="gene ID" value="WBGene00264267"/>
</dbReference>
<dbReference type="Proteomes" id="UP000035682">
    <property type="component" value="Unplaced"/>
</dbReference>